<evidence type="ECO:0000313" key="3">
    <source>
        <dbReference type="EMBL" id="CAD5223685.1"/>
    </source>
</evidence>
<name>A0A811L3J8_9BILA</name>
<dbReference type="Proteomes" id="UP000614601">
    <property type="component" value="Unassembled WGS sequence"/>
</dbReference>
<feature type="transmembrane region" description="Helical" evidence="2">
    <location>
        <begin position="20"/>
        <end position="42"/>
    </location>
</feature>
<keyword evidence="2" id="KW-1133">Transmembrane helix</keyword>
<proteinExistence type="predicted"/>
<accession>A0A811L3J8</accession>
<reference evidence="3" key="1">
    <citation type="submission" date="2020-09" db="EMBL/GenBank/DDBJ databases">
        <authorList>
            <person name="Kikuchi T."/>
        </authorList>
    </citation>
    <scope>NUCLEOTIDE SEQUENCE</scope>
    <source>
        <strain evidence="3">SH1</strain>
    </source>
</reference>
<dbReference type="AlphaFoldDB" id="A0A811L3J8"/>
<feature type="region of interest" description="Disordered" evidence="1">
    <location>
        <begin position="109"/>
        <end position="132"/>
    </location>
</feature>
<sequence length="212" mass="24454">MSRYIRNQIPYGENHNEVLIVLVMIAMVLVLLCFLIVCNCLLHCNCPKWKKKREEKVRCDCEEDYFQHVNRLLAKHQEIEEKRRLELENLKENECPESYLPLLARSLPGSRASSPARRRVRHSSTSSAPVKRELKDDLEQFKVDHRVQIKAPTSPVNDTELSPRSVIVRRPSPALKHVSKAVSTSSFNDAQTQTIVPLIVLKRPPKRIETTV</sequence>
<comment type="caution">
    <text evidence="3">The sequence shown here is derived from an EMBL/GenBank/DDBJ whole genome shotgun (WGS) entry which is preliminary data.</text>
</comment>
<protein>
    <submittedName>
        <fullName evidence="3">Uncharacterized protein</fullName>
    </submittedName>
</protein>
<evidence type="ECO:0000256" key="1">
    <source>
        <dbReference type="SAM" id="MobiDB-lite"/>
    </source>
</evidence>
<organism evidence="3 4">
    <name type="scientific">Bursaphelenchus okinawaensis</name>
    <dbReference type="NCBI Taxonomy" id="465554"/>
    <lineage>
        <taxon>Eukaryota</taxon>
        <taxon>Metazoa</taxon>
        <taxon>Ecdysozoa</taxon>
        <taxon>Nematoda</taxon>
        <taxon>Chromadorea</taxon>
        <taxon>Rhabditida</taxon>
        <taxon>Tylenchina</taxon>
        <taxon>Tylenchomorpha</taxon>
        <taxon>Aphelenchoidea</taxon>
        <taxon>Aphelenchoididae</taxon>
        <taxon>Bursaphelenchus</taxon>
    </lineage>
</organism>
<dbReference type="Proteomes" id="UP000783686">
    <property type="component" value="Unassembled WGS sequence"/>
</dbReference>
<dbReference type="EMBL" id="CAJFDH010000005">
    <property type="protein sequence ID" value="CAD5223685.1"/>
    <property type="molecule type" value="Genomic_DNA"/>
</dbReference>
<gene>
    <name evidence="3" type="ORF">BOKJ2_LOCUS10455</name>
</gene>
<evidence type="ECO:0000313" key="4">
    <source>
        <dbReference type="Proteomes" id="UP000614601"/>
    </source>
</evidence>
<evidence type="ECO:0000256" key="2">
    <source>
        <dbReference type="SAM" id="Phobius"/>
    </source>
</evidence>
<keyword evidence="2" id="KW-0812">Transmembrane</keyword>
<keyword evidence="4" id="KW-1185">Reference proteome</keyword>
<keyword evidence="2" id="KW-0472">Membrane</keyword>
<dbReference type="EMBL" id="CAJFCW020000005">
    <property type="protein sequence ID" value="CAG9118480.1"/>
    <property type="molecule type" value="Genomic_DNA"/>
</dbReference>